<dbReference type="Gene3D" id="1.10.30.50">
    <property type="match status" value="1"/>
</dbReference>
<organism evidence="1 2">
    <name type="scientific">Cupriavidus taiwanensis</name>
    <dbReference type="NCBI Taxonomy" id="164546"/>
    <lineage>
        <taxon>Bacteria</taxon>
        <taxon>Pseudomonadati</taxon>
        <taxon>Pseudomonadota</taxon>
        <taxon>Betaproteobacteria</taxon>
        <taxon>Burkholderiales</taxon>
        <taxon>Burkholderiaceae</taxon>
        <taxon>Cupriavidus</taxon>
    </lineage>
</organism>
<accession>A0A375CRS7</accession>
<comment type="caution">
    <text evidence="1">The sequence shown here is derived from an EMBL/GenBank/DDBJ whole genome shotgun (WGS) entry which is preliminary data.</text>
</comment>
<protein>
    <recommendedName>
        <fullName evidence="3">HNH nuclease domain-containing protein</fullName>
    </recommendedName>
</protein>
<gene>
    <name evidence="1" type="ORF">CBM2589_U20023</name>
</gene>
<dbReference type="AlphaFoldDB" id="A0A375CRS7"/>
<name>A0A375CRS7_9BURK</name>
<evidence type="ECO:0000313" key="2">
    <source>
        <dbReference type="Proteomes" id="UP000256297"/>
    </source>
</evidence>
<sequence>MSSQKFSAAQREAIYKAHNGKCVYTRQLLDLASFHIDHVVPEELADDQTALEEVKRKLNLDEKFDLFGYANLLLATPGANMQKGSRVFNPDDCRFYLGIAEAKKPDVLGHLRVIAS</sequence>
<reference evidence="2" key="1">
    <citation type="submission" date="2018-01" db="EMBL/GenBank/DDBJ databases">
        <authorList>
            <person name="Gaut B.S."/>
            <person name="Morton B.R."/>
            <person name="Clegg M.T."/>
            <person name="Duvall M.R."/>
        </authorList>
    </citation>
    <scope>NUCLEOTIDE SEQUENCE [LARGE SCALE GENOMIC DNA]</scope>
</reference>
<proteinExistence type="predicted"/>
<evidence type="ECO:0008006" key="3">
    <source>
        <dbReference type="Google" id="ProtNLM"/>
    </source>
</evidence>
<dbReference type="EMBL" id="OFSP01000079">
    <property type="protein sequence ID" value="SOY77957.1"/>
    <property type="molecule type" value="Genomic_DNA"/>
</dbReference>
<dbReference type="Proteomes" id="UP000256297">
    <property type="component" value="Unassembled WGS sequence"/>
</dbReference>
<evidence type="ECO:0000313" key="1">
    <source>
        <dbReference type="EMBL" id="SOY77957.1"/>
    </source>
</evidence>